<reference evidence="4" key="2">
    <citation type="submission" date="2024-04" db="EMBL/GenBank/DDBJ databases">
        <authorList>
            <person name="Chen Y."/>
            <person name="Shah S."/>
            <person name="Dougan E. K."/>
            <person name="Thang M."/>
            <person name="Chan C."/>
        </authorList>
    </citation>
    <scope>NUCLEOTIDE SEQUENCE [LARGE SCALE GENOMIC DNA]</scope>
</reference>
<protein>
    <submittedName>
        <fullName evidence="5">Testis-expressed protein 10 homolog</fullName>
    </submittedName>
</protein>
<dbReference type="SUPFAM" id="SSF48371">
    <property type="entry name" value="ARM repeat"/>
    <property type="match status" value="1"/>
</dbReference>
<gene>
    <name evidence="3" type="ORF">C1SCF055_LOCUS35617</name>
</gene>
<dbReference type="Gene3D" id="1.25.10.10">
    <property type="entry name" value="Leucine-rich Repeat Variant"/>
    <property type="match status" value="1"/>
</dbReference>
<evidence type="ECO:0000259" key="2">
    <source>
        <dbReference type="Pfam" id="PF12333"/>
    </source>
</evidence>
<dbReference type="EMBL" id="CAMXCT030004779">
    <property type="protein sequence ID" value="CAL4797658.1"/>
    <property type="molecule type" value="Genomic_DNA"/>
</dbReference>
<feature type="coiled-coil region" evidence="1">
    <location>
        <begin position="351"/>
        <end position="378"/>
    </location>
</feature>
<dbReference type="InterPro" id="IPR011989">
    <property type="entry name" value="ARM-like"/>
</dbReference>
<dbReference type="EMBL" id="CAMXCT020004779">
    <property type="protein sequence ID" value="CAL1163721.1"/>
    <property type="molecule type" value="Genomic_DNA"/>
</dbReference>
<dbReference type="OrthoDB" id="361362at2759"/>
<dbReference type="InterPro" id="IPR024679">
    <property type="entry name" value="Ipi1_N"/>
</dbReference>
<accession>A0A9P1GDU8</accession>
<evidence type="ECO:0000313" key="4">
    <source>
        <dbReference type="EMBL" id="CAL1163721.1"/>
    </source>
</evidence>
<feature type="domain" description="Pre-rRNA-processing protein Ipi1 N-terminal" evidence="2">
    <location>
        <begin position="417"/>
        <end position="502"/>
    </location>
</feature>
<dbReference type="Pfam" id="PF12333">
    <property type="entry name" value="Ipi1_N"/>
    <property type="match status" value="1"/>
</dbReference>
<evidence type="ECO:0000313" key="5">
    <source>
        <dbReference type="EMBL" id="CAL4797658.1"/>
    </source>
</evidence>
<comment type="caution">
    <text evidence="3">The sequence shown here is derived from an EMBL/GenBank/DDBJ whole genome shotgun (WGS) entry which is preliminary data.</text>
</comment>
<dbReference type="InterPro" id="IPR016024">
    <property type="entry name" value="ARM-type_fold"/>
</dbReference>
<reference evidence="3" key="1">
    <citation type="submission" date="2022-10" db="EMBL/GenBank/DDBJ databases">
        <authorList>
            <person name="Chen Y."/>
            <person name="Dougan E. K."/>
            <person name="Chan C."/>
            <person name="Rhodes N."/>
            <person name="Thang M."/>
        </authorList>
    </citation>
    <scope>NUCLEOTIDE SEQUENCE</scope>
</reference>
<evidence type="ECO:0000313" key="6">
    <source>
        <dbReference type="Proteomes" id="UP001152797"/>
    </source>
</evidence>
<evidence type="ECO:0000256" key="1">
    <source>
        <dbReference type="SAM" id="Coils"/>
    </source>
</evidence>
<dbReference type="EMBL" id="CAMXCT010004779">
    <property type="protein sequence ID" value="CAI4010346.1"/>
    <property type="molecule type" value="Genomic_DNA"/>
</dbReference>
<dbReference type="AlphaFoldDB" id="A0A9P1GDU8"/>
<sequence>MKTDFKVKKVQMPAQNALEEKGEEVTHRKLGLGELLAHLQHHSAKVRRDALKGLLELCRDHPGVLNVNLSQILDSISLAASDGSADVRSAQRSLQVGKDGYPELPSLEDIMSPADQTMSGISSRAKELEMKMLKMEKENSARLEKQKKIFDRKLKEQEEKNQLVGKENAKLAKSIMHLKKKNEEVFSASQQLKKAIGVRRTEMKSIQEQLLEASKFLTETLDSTDESQASELKVLEQEEKQEAKDAKEAKEKQKVDSFVTLAEQRATTAISAADGVADAGSAEDGHGSALSFLELREEPEPESLLNVLAEGVKDMKQQGEASSKHLKGLFMSSLQDGMKRRKALLSQQQVLQKTLESMQSYQEKLSKAESHLKETKVKLDKSLHDSGIFLQKLSQLTLSKPEESAFILDQMPPAALSAFGATLALQVRGAISHVSGEVREDGLKLLDLYLSRLGSKQVLTQGEAGRLVSTLCQLHSHVELVLPCLLQLLSTQTVAADEDGEVSQLSLQDVLEGKLKKVTSVSRDSEADNEIWDFCLRAWMQAGDMPRGDAKGSGAKAGWMRLRVAAVLEQALIEVLAGSGDSRPSASQVATLSGIVRRQEWPIHVDAGSPLRPLADSINLRMARMLALLVTGASQDAAPKHLQRLAHASLAVLDTVLLPAVAAVATHVRTLSVAAAAAAAAQALEVVAKGSDEATEVKPFTSIGCLCHGLLVLELLWSQTEHFSTTDLQHLAGVTAAVAAGTGRSDDEFLPTTAAILAVPLTASLLDLHSDPVPPLLQRAVPRRCARQTSRDTARVIEELRPGEGSADQSC</sequence>
<feature type="coiled-coil region" evidence="1">
    <location>
        <begin position="229"/>
        <end position="256"/>
    </location>
</feature>
<keyword evidence="6" id="KW-1185">Reference proteome</keyword>
<name>A0A9P1GDU8_9DINO</name>
<dbReference type="Proteomes" id="UP001152797">
    <property type="component" value="Unassembled WGS sequence"/>
</dbReference>
<feature type="coiled-coil region" evidence="1">
    <location>
        <begin position="118"/>
        <end position="160"/>
    </location>
</feature>
<keyword evidence="1" id="KW-0175">Coiled coil</keyword>
<evidence type="ECO:0000313" key="3">
    <source>
        <dbReference type="EMBL" id="CAI4010346.1"/>
    </source>
</evidence>
<proteinExistence type="predicted"/>
<organism evidence="3">
    <name type="scientific">Cladocopium goreaui</name>
    <dbReference type="NCBI Taxonomy" id="2562237"/>
    <lineage>
        <taxon>Eukaryota</taxon>
        <taxon>Sar</taxon>
        <taxon>Alveolata</taxon>
        <taxon>Dinophyceae</taxon>
        <taxon>Suessiales</taxon>
        <taxon>Symbiodiniaceae</taxon>
        <taxon>Cladocopium</taxon>
    </lineage>
</organism>